<accession>A0A221YFW6</accession>
<reference evidence="4" key="5">
    <citation type="submission" date="2018-10" db="EMBL/GenBank/DDBJ databases">
        <authorList>
            <consortium name="GenomeTrakr network: Whole genome sequencing for foodborne pathogen traceback"/>
        </authorList>
    </citation>
    <scope>NUCLEOTIDE SEQUENCE</scope>
    <source>
        <strain evidence="4">FSIS21822339</strain>
    </source>
</reference>
<evidence type="ECO:0000313" key="4">
    <source>
        <dbReference type="EMBL" id="EBZ3487585.1"/>
    </source>
</evidence>
<protein>
    <submittedName>
        <fullName evidence="8">Heat-shock protein</fullName>
    </submittedName>
</protein>
<dbReference type="EMBL" id="AAHQNW010000002">
    <property type="protein sequence ID" value="EBZ2551680.1"/>
    <property type="molecule type" value="Genomic_DNA"/>
</dbReference>
<evidence type="ECO:0000313" key="1">
    <source>
        <dbReference type="EMBL" id="EBZ1784844.1"/>
    </source>
</evidence>
<organism evidence="8 9">
    <name type="scientific">Salmonella enteritidis</name>
    <dbReference type="NCBI Taxonomy" id="149539"/>
    <lineage>
        <taxon>Bacteria</taxon>
        <taxon>Pseudomonadati</taxon>
        <taxon>Pseudomonadota</taxon>
        <taxon>Gammaproteobacteria</taxon>
        <taxon>Enterobacterales</taxon>
        <taxon>Enterobacteriaceae</taxon>
        <taxon>Salmonella</taxon>
    </lineage>
</organism>
<evidence type="ECO:0000313" key="3">
    <source>
        <dbReference type="EMBL" id="EBZ2551680.1"/>
    </source>
</evidence>
<reference evidence="8 9" key="1">
    <citation type="submission" date="2017-08" db="EMBL/GenBank/DDBJ databases">
        <title>Produce relevant pathogen strain collection.</title>
        <authorList>
            <person name="Harrand S."/>
        </authorList>
    </citation>
    <scope>NUCLEOTIDE SEQUENCE [LARGE SCALE GENOMIC DNA]</scope>
    <source>
        <strain evidence="8 9">BAA 1045</strain>
    </source>
</reference>
<evidence type="ECO:0000313" key="2">
    <source>
        <dbReference type="EMBL" id="EBZ2042542.1"/>
    </source>
</evidence>
<dbReference type="EMBL" id="AAHQHJ010000020">
    <property type="protein sequence ID" value="EBZ1784844.1"/>
    <property type="molecule type" value="Genomic_DNA"/>
</dbReference>
<reference evidence="5" key="4">
    <citation type="submission" date="2018-10" db="EMBL/GenBank/DDBJ databases">
        <authorList>
            <consortium name="NCBI Pathogen Detection Project"/>
        </authorList>
    </citation>
    <scope>NUCLEOTIDE SEQUENCE</scope>
    <source>
        <strain evidence="6">16EP000866</strain>
        <strain evidence="7">16EP001384</strain>
        <strain evidence="5">16EP002245</strain>
    </source>
</reference>
<reference evidence="1" key="3">
    <citation type="submission" date="2018-10" db="EMBL/GenBank/DDBJ databases">
        <authorList>
            <person name="Ashton P.M."/>
            <person name="Dallman T."/>
            <person name="Nair S."/>
            <person name="De Pinna E."/>
            <person name="Peters T."/>
            <person name="Grant K."/>
        </authorList>
    </citation>
    <scope>NUCLEOTIDE SEQUENCE</scope>
    <source>
        <strain evidence="2">607378</strain>
        <strain evidence="1">612542</strain>
        <strain evidence="3">613679</strain>
    </source>
</reference>
<sequence length="51" mass="5666">MLSYSSCRRDDISLKSRPFFTGMGILRCLSDLITVRQTARSPLCATGIHSC</sequence>
<evidence type="ECO:0000313" key="8">
    <source>
        <dbReference type="EMBL" id="RFR84202.1"/>
    </source>
</evidence>
<evidence type="ECO:0000313" key="9">
    <source>
        <dbReference type="Proteomes" id="UP000260687"/>
    </source>
</evidence>
<dbReference type="EMBL" id="AAHQVM010000008">
    <property type="protein sequence ID" value="EBZ3487585.1"/>
    <property type="molecule type" value="Genomic_DNA"/>
</dbReference>
<dbReference type="Proteomes" id="UP000260687">
    <property type="component" value="Unassembled WGS sequence"/>
</dbReference>
<name>A0A221YFW6_SALEN</name>
<accession>A0A3V3WHB8</accession>
<gene>
    <name evidence="8" type="ORF">CRE05_09610</name>
    <name evidence="2" type="ORF">D8Q93_05020</name>
    <name evidence="1" type="ORF">D8S08_12920</name>
    <name evidence="3" type="ORF">D9O81_02720</name>
    <name evidence="4" type="ORF">EAH10_11800</name>
    <name evidence="5" type="ORF">G0G53_09845</name>
    <name evidence="6" type="ORF">G0G54_09890</name>
    <name evidence="7" type="ORF">G0G64_08715</name>
</gene>
<evidence type="ECO:0000313" key="5">
    <source>
        <dbReference type="EMBL" id="HAC8053922.1"/>
    </source>
</evidence>
<evidence type="ECO:0000313" key="7">
    <source>
        <dbReference type="EMBL" id="HAC8136457.1"/>
    </source>
</evidence>
<comment type="caution">
    <text evidence="8">The sequence shown here is derived from an EMBL/GenBank/DDBJ whole genome shotgun (WGS) entry which is preliminary data.</text>
</comment>
<dbReference type="Proteomes" id="UP000839912">
    <property type="component" value="Unassembled WGS sequence"/>
</dbReference>
<dbReference type="EMBL" id="PDBK01000008">
    <property type="protein sequence ID" value="RFR84202.1"/>
    <property type="molecule type" value="Genomic_DNA"/>
</dbReference>
<dbReference type="EMBL" id="AAHQJR010000002">
    <property type="protein sequence ID" value="EBZ2042542.1"/>
    <property type="molecule type" value="Genomic_DNA"/>
</dbReference>
<reference evidence="5" key="2">
    <citation type="journal article" date="2018" name="Genome Biol.">
        <title>SKESA: strategic k-mer extension for scrupulous assemblies.</title>
        <authorList>
            <person name="Souvorov A."/>
            <person name="Agarwala R."/>
            <person name="Lipman D.J."/>
        </authorList>
    </citation>
    <scope>NUCLEOTIDE SEQUENCE</scope>
    <source>
        <strain evidence="6">16EP000866</strain>
        <strain evidence="7">16EP001384</strain>
        <strain evidence="5">16EP002245</strain>
    </source>
</reference>
<dbReference type="EMBL" id="DAAMTS010000003">
    <property type="protein sequence ID" value="HAC8136457.1"/>
    <property type="molecule type" value="Genomic_DNA"/>
</dbReference>
<dbReference type="EMBL" id="DAAMTT010000003">
    <property type="protein sequence ID" value="HAC8053922.1"/>
    <property type="molecule type" value="Genomic_DNA"/>
</dbReference>
<proteinExistence type="predicted"/>
<evidence type="ECO:0000313" key="6">
    <source>
        <dbReference type="EMBL" id="HAC8077107.1"/>
    </source>
</evidence>
<dbReference type="AlphaFoldDB" id="A0A221YFW6"/>
<dbReference type="EMBL" id="DAAMTY010000003">
    <property type="protein sequence ID" value="HAC8077107.1"/>
    <property type="molecule type" value="Genomic_DNA"/>
</dbReference>